<dbReference type="EMBL" id="CP111026">
    <property type="protein sequence ID" value="WAR27505.1"/>
    <property type="molecule type" value="Genomic_DNA"/>
</dbReference>
<dbReference type="InterPro" id="IPR023298">
    <property type="entry name" value="ATPase_P-typ_TM_dom_sf"/>
</dbReference>
<keyword evidence="2 7" id="KW-0812">Transmembrane</keyword>
<sequence length="866" mass="97971">MSGLCEGLQNCMPWHRRPPRSDTRSVYIGHRYPPDLDTTVLEPELEYPKNRIISSRLVIDTPVSPITSILPLLFVVTVTAIKQGYEDWLRHKADREVNYRKVELVRDGEISSIMSMDIKVGDILRISANKSFPCDIVMLSSADPEGNCYITTANLDGETNLKQPTPDLYSFVGNMTIVRDNGEHTVRPLGPEHVLLRGARLKNTAFIYGCAIYTGNETKLALNSRPKSTKFSQKEKDINVTPLRILEDFLAFVVLYNYVIPISLYVTIELQKFIGSMFFDWDLDMYDPNTNEPAKANTSDLNEELGQFRKCSISGKQYEEVGSMLCLSSPTGGVPEPVPIFDTDIETFFTLLVLCHSVRVDHSQAVELGASTMYSYDGYEYDYQAPSPDEKAFIEACEMRRYKLLHTLDFDATRKRMSVIVENERGEIYLLCKGAESTMLGRVTEGDKESVLTHVNEYAILATAYSEVEVDLRVLGATAVEDKLQEDVPDTIQSLLAAGIKVWVLTGDKEETAVNVSHSAGHFTSDMTTLSITRQRNPKDCEELIRTHTQILEEARHVGTARRFALVIDGASLQHCLEHADALCSLSLNCSAVLCCRMTPLQKAEVVKLIKHSKDHPVTAAIGDGANDVSMIEEADVGIGIMGKEGRQAVRNSDYAFAKFRFLKKALLVHGHFYYIRLSNLVHYFFYKNVAFITAQLFYTFFSAFSEQSLYESFYLMNFNMVFTAMPILMYGIFEQHIPPSTLMANPRLYKKVSKNMNMSIRNFIKWNSLGLWHSVVVFFGGVFLMGEESSLFPDGRMIGNWTLGSIMSLFSDHNYLLYDWNTVFQSVTVWFAELMLIILALIPDIVFRAYSDIQMRRDVSPHHGQ</sequence>
<feature type="transmembrane region" description="Helical" evidence="7">
    <location>
        <begin position="828"/>
        <end position="848"/>
    </location>
</feature>
<dbReference type="InterPro" id="IPR008250">
    <property type="entry name" value="ATPase_P-typ_transduc_dom_A_sf"/>
</dbReference>
<dbReference type="InterPro" id="IPR059000">
    <property type="entry name" value="ATPase_P-type_domA"/>
</dbReference>
<evidence type="ECO:0000256" key="7">
    <source>
        <dbReference type="SAM" id="Phobius"/>
    </source>
</evidence>
<accession>A0ABY7FZ70</accession>
<dbReference type="InterPro" id="IPR032630">
    <property type="entry name" value="P_typ_ATPase_c"/>
</dbReference>
<dbReference type="Pfam" id="PF16212">
    <property type="entry name" value="PhoLip_ATPase_C"/>
    <property type="match status" value="1"/>
</dbReference>
<dbReference type="InterPro" id="IPR023214">
    <property type="entry name" value="HAD_sf"/>
</dbReference>
<evidence type="ECO:0000313" key="10">
    <source>
        <dbReference type="EMBL" id="WAR27505.1"/>
    </source>
</evidence>
<dbReference type="PANTHER" id="PTHR24092:SF175">
    <property type="entry name" value="PHOSPHOLIPID-TRANSPORTING ATPASE"/>
    <property type="match status" value="1"/>
</dbReference>
<dbReference type="SUPFAM" id="SSF56784">
    <property type="entry name" value="HAD-like"/>
    <property type="match status" value="1"/>
</dbReference>
<keyword evidence="3" id="KW-0479">Metal-binding</keyword>
<evidence type="ECO:0000259" key="9">
    <source>
        <dbReference type="Pfam" id="PF16212"/>
    </source>
</evidence>
<feature type="non-terminal residue" evidence="10">
    <location>
        <position position="1"/>
    </location>
</feature>
<evidence type="ECO:0000256" key="2">
    <source>
        <dbReference type="ARBA" id="ARBA00022692"/>
    </source>
</evidence>
<proteinExistence type="predicted"/>
<gene>
    <name evidence="10" type="ORF">MAR_013209</name>
</gene>
<evidence type="ECO:0000256" key="4">
    <source>
        <dbReference type="ARBA" id="ARBA00022842"/>
    </source>
</evidence>
<dbReference type="SUPFAM" id="SSF81665">
    <property type="entry name" value="Calcium ATPase, transmembrane domain M"/>
    <property type="match status" value="1"/>
</dbReference>
<reference evidence="10" key="1">
    <citation type="submission" date="2022-11" db="EMBL/GenBank/DDBJ databases">
        <title>Centuries of genome instability and evolution in soft-shell clam transmissible cancer (bioRxiv).</title>
        <authorList>
            <person name="Hart S.F.M."/>
            <person name="Yonemitsu M.A."/>
            <person name="Giersch R.M."/>
            <person name="Beal B.F."/>
            <person name="Arriagada G."/>
            <person name="Davis B.W."/>
            <person name="Ostrander E.A."/>
            <person name="Goff S.P."/>
            <person name="Metzger M.J."/>
        </authorList>
    </citation>
    <scope>NUCLEOTIDE SEQUENCE</scope>
    <source>
        <strain evidence="10">MELC-2E11</strain>
        <tissue evidence="10">Siphon/mantle</tissue>
    </source>
</reference>
<feature type="transmembrane region" description="Helical" evidence="7">
    <location>
        <begin position="684"/>
        <end position="702"/>
    </location>
</feature>
<dbReference type="PANTHER" id="PTHR24092">
    <property type="entry name" value="PROBABLE PHOSPHOLIPID-TRANSPORTING ATPASE"/>
    <property type="match status" value="1"/>
</dbReference>
<feature type="transmembrane region" description="Helical" evidence="7">
    <location>
        <begin position="249"/>
        <end position="268"/>
    </location>
</feature>
<dbReference type="SUPFAM" id="SSF81660">
    <property type="entry name" value="Metal cation-transporting ATPase, ATP-binding domain N"/>
    <property type="match status" value="1"/>
</dbReference>
<comment type="subcellular location">
    <subcellularLocation>
        <location evidence="1">Membrane</location>
        <topology evidence="1">Multi-pass membrane protein</topology>
    </subcellularLocation>
</comment>
<dbReference type="Gene3D" id="3.40.50.1000">
    <property type="entry name" value="HAD superfamily/HAD-like"/>
    <property type="match status" value="1"/>
</dbReference>
<feature type="transmembrane region" description="Helical" evidence="7">
    <location>
        <begin position="767"/>
        <end position="787"/>
    </location>
</feature>
<feature type="domain" description="P-type ATPase A" evidence="8">
    <location>
        <begin position="99"/>
        <end position="162"/>
    </location>
</feature>
<keyword evidence="11" id="KW-1185">Reference proteome</keyword>
<evidence type="ECO:0000256" key="5">
    <source>
        <dbReference type="ARBA" id="ARBA00022989"/>
    </source>
</evidence>
<dbReference type="InterPro" id="IPR036412">
    <property type="entry name" value="HAD-like_sf"/>
</dbReference>
<evidence type="ECO:0000313" key="11">
    <source>
        <dbReference type="Proteomes" id="UP001164746"/>
    </source>
</evidence>
<evidence type="ECO:0000259" key="8">
    <source>
        <dbReference type="Pfam" id="PF00122"/>
    </source>
</evidence>
<evidence type="ECO:0000256" key="1">
    <source>
        <dbReference type="ARBA" id="ARBA00004141"/>
    </source>
</evidence>
<dbReference type="SUPFAM" id="SSF81653">
    <property type="entry name" value="Calcium ATPase, transduction domain A"/>
    <property type="match status" value="1"/>
</dbReference>
<dbReference type="Proteomes" id="UP001164746">
    <property type="component" value="Chromosome 15"/>
</dbReference>
<name>A0ABY7FZ70_MYAAR</name>
<dbReference type="InterPro" id="IPR023299">
    <property type="entry name" value="ATPase_P-typ_cyto_dom_N"/>
</dbReference>
<dbReference type="Gene3D" id="2.70.150.10">
    <property type="entry name" value="Calcium-transporting ATPase, cytoplasmic transduction domain A"/>
    <property type="match status" value="1"/>
</dbReference>
<feature type="domain" description="P-type ATPase C-terminal" evidence="9">
    <location>
        <begin position="650"/>
        <end position="809"/>
    </location>
</feature>
<protein>
    <submittedName>
        <fullName evidence="10">AT11B-like protein</fullName>
    </submittedName>
</protein>
<dbReference type="NCBIfam" id="TIGR01494">
    <property type="entry name" value="ATPase_P-type"/>
    <property type="match status" value="3"/>
</dbReference>
<dbReference type="InterPro" id="IPR001757">
    <property type="entry name" value="P_typ_ATPase"/>
</dbReference>
<dbReference type="Pfam" id="PF00122">
    <property type="entry name" value="E1-E2_ATPase"/>
    <property type="match status" value="1"/>
</dbReference>
<evidence type="ECO:0000256" key="3">
    <source>
        <dbReference type="ARBA" id="ARBA00022723"/>
    </source>
</evidence>
<organism evidence="10 11">
    <name type="scientific">Mya arenaria</name>
    <name type="common">Soft-shell clam</name>
    <dbReference type="NCBI Taxonomy" id="6604"/>
    <lineage>
        <taxon>Eukaryota</taxon>
        <taxon>Metazoa</taxon>
        <taxon>Spiralia</taxon>
        <taxon>Lophotrochozoa</taxon>
        <taxon>Mollusca</taxon>
        <taxon>Bivalvia</taxon>
        <taxon>Autobranchia</taxon>
        <taxon>Heteroconchia</taxon>
        <taxon>Euheterodonta</taxon>
        <taxon>Imparidentia</taxon>
        <taxon>Neoheterodontei</taxon>
        <taxon>Myida</taxon>
        <taxon>Myoidea</taxon>
        <taxon>Myidae</taxon>
        <taxon>Mya</taxon>
    </lineage>
</organism>
<keyword evidence="4" id="KW-0460">Magnesium</keyword>
<keyword evidence="6 7" id="KW-0472">Membrane</keyword>
<evidence type="ECO:0000256" key="6">
    <source>
        <dbReference type="ARBA" id="ARBA00023136"/>
    </source>
</evidence>
<dbReference type="PRINTS" id="PR00119">
    <property type="entry name" value="CATATPASE"/>
</dbReference>
<feature type="transmembrane region" description="Helical" evidence="7">
    <location>
        <begin position="714"/>
        <end position="734"/>
    </location>
</feature>
<keyword evidence="5 7" id="KW-1133">Transmembrane helix</keyword>